<dbReference type="GO" id="GO:0090730">
    <property type="term" value="C:Las1 complex"/>
    <property type="evidence" value="ECO:0007669"/>
    <property type="project" value="InterPro"/>
</dbReference>
<gene>
    <name evidence="1" type="ORF">K444DRAFT_630723</name>
</gene>
<proteinExistence type="predicted"/>
<sequence length="386" mass="44194">MSRQGLLKYIPTLSHSSGIRFRSASRDCFSSLAFKVRRFAKESLPAEPQAWQPQLQIQLVNTQFSSPYNSTTTCSPPSILSLPLPPIFCYDIIHLKMVQYVITPWRNRAELLQVRQKLYPGAGREVKEEERRHAVARVSVWMQRGNCPHLVESTAILTAAVLNDGCVCGGFLFVTGLMDSHQDKRRKLSMYSIAKTIGLPATYVELRHQATHEELPSLSKLRTATQKALRWIWEYYWVHLTAENSVESNCKAFLSKLVEEKNEQARWNMEKTLSNWDEDQLLDALIEIQGETDETQILLRALQIHRSIVNGTIRDGENKEMPSQDMQDMEIVSVRDEMSRMEAELNKKEDVEFGLNDSEMIVDIDSGAKGWSKWARPWTPKPIGVV</sequence>
<keyword evidence="2" id="KW-1185">Reference proteome</keyword>
<dbReference type="InterPro" id="IPR007174">
    <property type="entry name" value="Las1"/>
</dbReference>
<dbReference type="GO" id="GO:0030687">
    <property type="term" value="C:preribosome, large subunit precursor"/>
    <property type="evidence" value="ECO:0007669"/>
    <property type="project" value="TreeGrafter"/>
</dbReference>
<dbReference type="AlphaFoldDB" id="A0A2J6T7V0"/>
<dbReference type="OrthoDB" id="10263222at2759"/>
<dbReference type="InParanoid" id="A0A2J6T7V0"/>
<dbReference type="EMBL" id="KZ613817">
    <property type="protein sequence ID" value="PMD59097.1"/>
    <property type="molecule type" value="Genomic_DNA"/>
</dbReference>
<dbReference type="GeneID" id="36591333"/>
<dbReference type="GO" id="GO:0000460">
    <property type="term" value="P:maturation of 5.8S rRNA"/>
    <property type="evidence" value="ECO:0007669"/>
    <property type="project" value="TreeGrafter"/>
</dbReference>
<name>A0A2J6T7V0_9HELO</name>
<dbReference type="PANTHER" id="PTHR15002">
    <property type="entry name" value="RIBOSOMAL BIOGENESIS PROTEIN LAS1L"/>
    <property type="match status" value="1"/>
</dbReference>
<dbReference type="GO" id="GO:0000470">
    <property type="term" value="P:maturation of LSU-rRNA"/>
    <property type="evidence" value="ECO:0007669"/>
    <property type="project" value="TreeGrafter"/>
</dbReference>
<evidence type="ECO:0000313" key="1">
    <source>
        <dbReference type="EMBL" id="PMD59097.1"/>
    </source>
</evidence>
<dbReference type="GO" id="GO:0004519">
    <property type="term" value="F:endonuclease activity"/>
    <property type="evidence" value="ECO:0007669"/>
    <property type="project" value="InterPro"/>
</dbReference>
<evidence type="ECO:0000313" key="2">
    <source>
        <dbReference type="Proteomes" id="UP000235371"/>
    </source>
</evidence>
<dbReference type="Proteomes" id="UP000235371">
    <property type="component" value="Unassembled WGS sequence"/>
</dbReference>
<dbReference type="Pfam" id="PF04031">
    <property type="entry name" value="Las1"/>
    <property type="match status" value="2"/>
</dbReference>
<protein>
    <submittedName>
        <fullName evidence="1">Las1-domain-containing protein</fullName>
    </submittedName>
</protein>
<accession>A0A2J6T7V0</accession>
<dbReference type="STRING" id="1095630.A0A2J6T7V0"/>
<dbReference type="RefSeq" id="XP_024736001.1">
    <property type="nucleotide sequence ID" value="XM_024883256.1"/>
</dbReference>
<dbReference type="PANTHER" id="PTHR15002:SF0">
    <property type="entry name" value="RIBOSOMAL BIOGENESIS PROTEIN LAS1L"/>
    <property type="match status" value="1"/>
</dbReference>
<reference evidence="1 2" key="1">
    <citation type="submission" date="2016-04" db="EMBL/GenBank/DDBJ databases">
        <title>A degradative enzymes factory behind the ericoid mycorrhizal symbiosis.</title>
        <authorList>
            <consortium name="DOE Joint Genome Institute"/>
            <person name="Martino E."/>
            <person name="Morin E."/>
            <person name="Grelet G."/>
            <person name="Kuo A."/>
            <person name="Kohler A."/>
            <person name="Daghino S."/>
            <person name="Barry K."/>
            <person name="Choi C."/>
            <person name="Cichocki N."/>
            <person name="Clum A."/>
            <person name="Copeland A."/>
            <person name="Hainaut M."/>
            <person name="Haridas S."/>
            <person name="Labutti K."/>
            <person name="Lindquist E."/>
            <person name="Lipzen A."/>
            <person name="Khouja H.-R."/>
            <person name="Murat C."/>
            <person name="Ohm R."/>
            <person name="Olson A."/>
            <person name="Spatafora J."/>
            <person name="Veneault-Fourrey C."/>
            <person name="Henrissat B."/>
            <person name="Grigoriev I."/>
            <person name="Martin F."/>
            <person name="Perotto S."/>
        </authorList>
    </citation>
    <scope>NUCLEOTIDE SEQUENCE [LARGE SCALE GENOMIC DNA]</scope>
    <source>
        <strain evidence="1 2">E</strain>
    </source>
</reference>
<organism evidence="1 2">
    <name type="scientific">Hyaloscypha bicolor E</name>
    <dbReference type="NCBI Taxonomy" id="1095630"/>
    <lineage>
        <taxon>Eukaryota</taxon>
        <taxon>Fungi</taxon>
        <taxon>Dikarya</taxon>
        <taxon>Ascomycota</taxon>
        <taxon>Pezizomycotina</taxon>
        <taxon>Leotiomycetes</taxon>
        <taxon>Helotiales</taxon>
        <taxon>Hyaloscyphaceae</taxon>
        <taxon>Hyaloscypha</taxon>
        <taxon>Hyaloscypha bicolor</taxon>
    </lineage>
</organism>